<proteinExistence type="predicted"/>
<organism evidence="2 3">
    <name type="scientific">Ajellomyces capsulatus (strain H88)</name>
    <name type="common">Darling's disease fungus</name>
    <name type="synonym">Histoplasma capsulatum</name>
    <dbReference type="NCBI Taxonomy" id="544711"/>
    <lineage>
        <taxon>Eukaryota</taxon>
        <taxon>Fungi</taxon>
        <taxon>Dikarya</taxon>
        <taxon>Ascomycota</taxon>
        <taxon>Pezizomycotina</taxon>
        <taxon>Eurotiomycetes</taxon>
        <taxon>Eurotiomycetidae</taxon>
        <taxon>Onygenales</taxon>
        <taxon>Ajellomycetaceae</taxon>
        <taxon>Histoplasma</taxon>
    </lineage>
</organism>
<feature type="region of interest" description="Disordered" evidence="1">
    <location>
        <begin position="70"/>
        <end position="89"/>
    </location>
</feature>
<evidence type="ECO:0000313" key="3">
    <source>
        <dbReference type="Proteomes" id="UP000663419"/>
    </source>
</evidence>
<dbReference type="EMBL" id="CP069102">
    <property type="protein sequence ID" value="QSS50331.1"/>
    <property type="molecule type" value="Genomic_DNA"/>
</dbReference>
<evidence type="ECO:0000313" key="2">
    <source>
        <dbReference type="EMBL" id="QSS50331.1"/>
    </source>
</evidence>
<evidence type="ECO:0000256" key="1">
    <source>
        <dbReference type="SAM" id="MobiDB-lite"/>
    </source>
</evidence>
<dbReference type="AlphaFoldDB" id="A0A8A1L9N7"/>
<accession>A0A8A1L9N7</accession>
<dbReference type="VEuPathDB" id="FungiDB:I7I53_10981"/>
<sequence>MVRPNKASCSSSLCRRCISIVLFVTKRGSKCSLVHRADCPRHCDHQRHSISPPSASAHLGRNDRGQFSWAVHSSALQRQPQRHLDRRSV</sequence>
<reference evidence="2" key="1">
    <citation type="submission" date="2021-01" db="EMBL/GenBank/DDBJ databases">
        <title>Chromosome-level genome assembly of a human fungal pathogen reveals clustering of transcriptionally co-regulated genes.</title>
        <authorList>
            <person name="Voorhies M."/>
            <person name="Cohen S."/>
            <person name="Shea T.P."/>
            <person name="Petrus S."/>
            <person name="Munoz J.F."/>
            <person name="Poplawski S."/>
            <person name="Goldman W.E."/>
            <person name="Michael T."/>
            <person name="Cuomo C.A."/>
            <person name="Sil A."/>
            <person name="Beyhan S."/>
        </authorList>
    </citation>
    <scope>NUCLEOTIDE SEQUENCE</scope>
    <source>
        <strain evidence="2">H88</strain>
    </source>
</reference>
<name>A0A8A1L9N7_AJEC8</name>
<gene>
    <name evidence="2" type="ORF">I7I53_10981</name>
</gene>
<dbReference type="Proteomes" id="UP000663419">
    <property type="component" value="Chromosome 1"/>
</dbReference>
<protein>
    <submittedName>
        <fullName evidence="2">Uncharacterized protein</fullName>
    </submittedName>
</protein>